<dbReference type="OMA" id="WVEGCET"/>
<dbReference type="GeneID" id="71985866"/>
<reference evidence="2" key="2">
    <citation type="journal article" date="2022" name="Microb. Genom.">
        <title>A chromosome-scale genome assembly of the tomato pathogen Cladosporium fulvum reveals a compartmentalized genome architecture and the presence of a dispensable chromosome.</title>
        <authorList>
            <person name="Zaccaron A.Z."/>
            <person name="Chen L.H."/>
            <person name="Samaras A."/>
            <person name="Stergiopoulos I."/>
        </authorList>
    </citation>
    <scope>NUCLEOTIDE SEQUENCE</scope>
    <source>
        <strain evidence="2">Race5_Kim</strain>
    </source>
</reference>
<keyword evidence="3" id="KW-1185">Reference proteome</keyword>
<organism evidence="2 3">
    <name type="scientific">Passalora fulva</name>
    <name type="common">Tomato leaf mold</name>
    <name type="synonym">Cladosporium fulvum</name>
    <dbReference type="NCBI Taxonomy" id="5499"/>
    <lineage>
        <taxon>Eukaryota</taxon>
        <taxon>Fungi</taxon>
        <taxon>Dikarya</taxon>
        <taxon>Ascomycota</taxon>
        <taxon>Pezizomycotina</taxon>
        <taxon>Dothideomycetes</taxon>
        <taxon>Dothideomycetidae</taxon>
        <taxon>Mycosphaerellales</taxon>
        <taxon>Mycosphaerellaceae</taxon>
        <taxon>Fulvia</taxon>
    </lineage>
</organism>
<keyword evidence="1" id="KW-0732">Signal</keyword>
<dbReference type="KEGG" id="ffu:CLAFUR5_05988"/>
<sequence>MRPIYLLPLLPPLLSASPTPVTKWFNPLEVTNITCNDPADFEGHADIYGDFQYKNALYLCNYEWHGLTMDPSSKPLYQRESPYGVSYDYSISWVEGCETTVPSQDVQVPLNDQAPGWSCHAIFSTLYKGCINGGIGGYLIAGCLRYQFDGGLG</sequence>
<reference evidence="2" key="1">
    <citation type="submission" date="2021-12" db="EMBL/GenBank/DDBJ databases">
        <authorList>
            <person name="Zaccaron A."/>
            <person name="Stergiopoulos I."/>
        </authorList>
    </citation>
    <scope>NUCLEOTIDE SEQUENCE</scope>
    <source>
        <strain evidence="2">Race5_Kim</strain>
    </source>
</reference>
<dbReference type="EMBL" id="CP090167">
    <property type="protein sequence ID" value="UJO17647.1"/>
    <property type="molecule type" value="Genomic_DNA"/>
</dbReference>
<feature type="signal peptide" evidence="1">
    <location>
        <begin position="1"/>
        <end position="16"/>
    </location>
</feature>
<feature type="chain" id="PRO_5040230450" evidence="1">
    <location>
        <begin position="17"/>
        <end position="153"/>
    </location>
</feature>
<proteinExistence type="predicted"/>
<evidence type="ECO:0000256" key="1">
    <source>
        <dbReference type="SAM" id="SignalP"/>
    </source>
</evidence>
<dbReference type="RefSeq" id="XP_047762013.1">
    <property type="nucleotide sequence ID" value="XM_047905136.1"/>
</dbReference>
<protein>
    <submittedName>
        <fullName evidence="2">Uncharacterized protein</fullName>
    </submittedName>
</protein>
<accession>A0A9Q8LHQ1</accession>
<dbReference type="Proteomes" id="UP000756132">
    <property type="component" value="Chromosome 5"/>
</dbReference>
<evidence type="ECO:0000313" key="3">
    <source>
        <dbReference type="Proteomes" id="UP000756132"/>
    </source>
</evidence>
<gene>
    <name evidence="2" type="ORF">CLAFUR5_05988</name>
</gene>
<evidence type="ECO:0000313" key="2">
    <source>
        <dbReference type="EMBL" id="UJO17647.1"/>
    </source>
</evidence>
<dbReference type="OrthoDB" id="3650499at2759"/>
<name>A0A9Q8LHQ1_PASFU</name>
<dbReference type="AlphaFoldDB" id="A0A9Q8LHQ1"/>